<sequence length="124" mass="13258">FPRRYSASAPATSPQDLFSMLSSQLPSISSADRETYRMHLVSLLQALDAQLPQSPQSSEILGKDGGELDFEMTTKGGVQSGIGTANTGFPMLRDYSREKSEEKGKNGEGEGKSQGVSTGVDRAL</sequence>
<accession>A0A9P8IAC9</accession>
<protein>
    <submittedName>
        <fullName evidence="2">Uncharacterized protein</fullName>
    </submittedName>
</protein>
<proteinExistence type="predicted"/>
<keyword evidence="3" id="KW-1185">Reference proteome</keyword>
<dbReference type="EMBL" id="JAGHQM010003448">
    <property type="protein sequence ID" value="KAH0543876.1"/>
    <property type="molecule type" value="Genomic_DNA"/>
</dbReference>
<comment type="caution">
    <text evidence="2">The sequence shown here is derived from an EMBL/GenBank/DDBJ whole genome shotgun (WGS) entry which is preliminary data.</text>
</comment>
<dbReference type="Proteomes" id="UP000750711">
    <property type="component" value="Unassembled WGS sequence"/>
</dbReference>
<name>A0A9P8IAC9_9PEZI</name>
<evidence type="ECO:0000313" key="2">
    <source>
        <dbReference type="EMBL" id="KAH0543876.1"/>
    </source>
</evidence>
<gene>
    <name evidence="2" type="ORF">GP486_008547</name>
</gene>
<feature type="compositionally biased region" description="Basic and acidic residues" evidence="1">
    <location>
        <begin position="94"/>
        <end position="111"/>
    </location>
</feature>
<organism evidence="2 3">
    <name type="scientific">Trichoglossum hirsutum</name>
    <dbReference type="NCBI Taxonomy" id="265104"/>
    <lineage>
        <taxon>Eukaryota</taxon>
        <taxon>Fungi</taxon>
        <taxon>Dikarya</taxon>
        <taxon>Ascomycota</taxon>
        <taxon>Pezizomycotina</taxon>
        <taxon>Geoglossomycetes</taxon>
        <taxon>Geoglossales</taxon>
        <taxon>Geoglossaceae</taxon>
        <taxon>Trichoglossum</taxon>
    </lineage>
</organism>
<dbReference type="AlphaFoldDB" id="A0A9P8IAC9"/>
<evidence type="ECO:0000256" key="1">
    <source>
        <dbReference type="SAM" id="MobiDB-lite"/>
    </source>
</evidence>
<feature type="region of interest" description="Disordered" evidence="1">
    <location>
        <begin position="74"/>
        <end position="124"/>
    </location>
</feature>
<feature type="non-terminal residue" evidence="2">
    <location>
        <position position="1"/>
    </location>
</feature>
<reference evidence="2" key="1">
    <citation type="submission" date="2021-03" db="EMBL/GenBank/DDBJ databases">
        <title>Comparative genomics and phylogenomic investigation of the class Geoglossomycetes provide insights into ecological specialization and systematics.</title>
        <authorList>
            <person name="Melie T."/>
            <person name="Pirro S."/>
            <person name="Miller A.N."/>
            <person name="Quandt A."/>
        </authorList>
    </citation>
    <scope>NUCLEOTIDE SEQUENCE</scope>
    <source>
        <strain evidence="2">CAQ_001_2017</strain>
    </source>
</reference>
<evidence type="ECO:0000313" key="3">
    <source>
        <dbReference type="Proteomes" id="UP000750711"/>
    </source>
</evidence>